<dbReference type="EMBL" id="JACEIP010000021">
    <property type="protein sequence ID" value="MBA4543763.1"/>
    <property type="molecule type" value="Genomic_DNA"/>
</dbReference>
<dbReference type="RefSeq" id="WP_033099899.1">
    <property type="nucleotide sequence ID" value="NZ_JACEIP010000021.1"/>
</dbReference>
<reference evidence="1 2" key="1">
    <citation type="submission" date="2020-07" db="EMBL/GenBank/DDBJ databases">
        <authorList>
            <person name="Feng H."/>
        </authorList>
    </citation>
    <scope>NUCLEOTIDE SEQUENCE [LARGE SCALE GENOMIC DNA]</scope>
    <source>
        <strain evidence="2">s-11</strain>
    </source>
</reference>
<gene>
    <name evidence="1" type="ORF">H1164_12770</name>
</gene>
<dbReference type="AlphaFoldDB" id="A0A7W2AJB7"/>
<sequence>MASHYSSIGFCVESDEEWVQLLERCNEMAESRENEQSRYLLWKVSEEIELILPLDEEGKVFACHPHFAGKGRMKATLEHFYPGSKYPLDITLLAWVKHEISHFGEMTGDFPFVFDPPEYGSFLALKPFPRSVNLQIAAFAHRLQCFIDEEDYLLAQESGGLMYAAESFVPIGMFVENDKDPEAIAFFSGKVLEAEKKQNPETGAEFWYLLVKTLGGTIDVVADPELMAGVPVEEGIVCGEFWLSGKLAEE</sequence>
<keyword evidence="2" id="KW-1185">Reference proteome</keyword>
<evidence type="ECO:0000313" key="2">
    <source>
        <dbReference type="Proteomes" id="UP000530514"/>
    </source>
</evidence>
<comment type="caution">
    <text evidence="1">The sequence shown here is derived from an EMBL/GenBank/DDBJ whole genome shotgun (WGS) entry which is preliminary data.</text>
</comment>
<accession>A0A7W2AJB7</accession>
<protein>
    <submittedName>
        <fullName evidence="1">Uncharacterized protein</fullName>
    </submittedName>
</protein>
<proteinExistence type="predicted"/>
<name>A0A7W2AJB7_9BACL</name>
<dbReference type="Proteomes" id="UP000530514">
    <property type="component" value="Unassembled WGS sequence"/>
</dbReference>
<organism evidence="1 2">
    <name type="scientific">Thermoactinomyces daqus</name>
    <dbReference type="NCBI Taxonomy" id="1329516"/>
    <lineage>
        <taxon>Bacteria</taxon>
        <taxon>Bacillati</taxon>
        <taxon>Bacillota</taxon>
        <taxon>Bacilli</taxon>
        <taxon>Bacillales</taxon>
        <taxon>Thermoactinomycetaceae</taxon>
        <taxon>Thermoactinomyces</taxon>
    </lineage>
</organism>
<dbReference type="OrthoDB" id="666874at2"/>
<evidence type="ECO:0000313" key="1">
    <source>
        <dbReference type="EMBL" id="MBA4543763.1"/>
    </source>
</evidence>